<accession>A0AAU7DFZ8</accession>
<evidence type="ECO:0000256" key="3">
    <source>
        <dbReference type="ARBA" id="ARBA00022692"/>
    </source>
</evidence>
<evidence type="ECO:0000256" key="5">
    <source>
        <dbReference type="ARBA" id="ARBA00023136"/>
    </source>
</evidence>
<dbReference type="InterPro" id="IPR017039">
    <property type="entry name" value="Virul_fac_BrkB"/>
</dbReference>
<feature type="transmembrane region" description="Helical" evidence="7">
    <location>
        <begin position="88"/>
        <end position="108"/>
    </location>
</feature>
<evidence type="ECO:0000256" key="6">
    <source>
        <dbReference type="SAM" id="MobiDB-lite"/>
    </source>
</evidence>
<keyword evidence="4 7" id="KW-1133">Transmembrane helix</keyword>
<evidence type="ECO:0000256" key="7">
    <source>
        <dbReference type="SAM" id="Phobius"/>
    </source>
</evidence>
<dbReference type="PIRSF" id="PIRSF035875">
    <property type="entry name" value="RNase_BN"/>
    <property type="match status" value="1"/>
</dbReference>
<keyword evidence="2" id="KW-1003">Cell membrane</keyword>
<dbReference type="PANTHER" id="PTHR30213">
    <property type="entry name" value="INNER MEMBRANE PROTEIN YHJD"/>
    <property type="match status" value="1"/>
</dbReference>
<dbReference type="NCBIfam" id="TIGR00765">
    <property type="entry name" value="yihY_not_rbn"/>
    <property type="match status" value="1"/>
</dbReference>
<reference evidence="8" key="1">
    <citation type="submission" date="2023-03" db="EMBL/GenBank/DDBJ databases">
        <title>Edaphobacter sp.</title>
        <authorList>
            <person name="Huber K.J."/>
            <person name="Papendorf J."/>
            <person name="Pilke C."/>
            <person name="Bunk B."/>
            <person name="Sproeer C."/>
            <person name="Pester M."/>
        </authorList>
    </citation>
    <scope>NUCLEOTIDE SEQUENCE</scope>
    <source>
        <strain evidence="8">DSM 110680</strain>
    </source>
</reference>
<feature type="transmembrane region" description="Helical" evidence="7">
    <location>
        <begin position="57"/>
        <end position="76"/>
    </location>
</feature>
<name>A0AAU7DFZ8_9BACT</name>
<evidence type="ECO:0000313" key="8">
    <source>
        <dbReference type="EMBL" id="XBH16714.1"/>
    </source>
</evidence>
<feature type="compositionally biased region" description="Polar residues" evidence="6">
    <location>
        <begin position="333"/>
        <end position="342"/>
    </location>
</feature>
<keyword evidence="3 7" id="KW-0812">Transmembrane</keyword>
<dbReference type="GO" id="GO:0005886">
    <property type="term" value="C:plasma membrane"/>
    <property type="evidence" value="ECO:0007669"/>
    <property type="project" value="UniProtKB-SubCell"/>
</dbReference>
<feature type="transmembrane region" description="Helical" evidence="7">
    <location>
        <begin position="202"/>
        <end position="227"/>
    </location>
</feature>
<comment type="subcellular location">
    <subcellularLocation>
        <location evidence="1">Cell membrane</location>
        <topology evidence="1">Multi-pass membrane protein</topology>
    </subcellularLocation>
</comment>
<keyword evidence="5 7" id="KW-0472">Membrane</keyword>
<feature type="transmembrane region" description="Helical" evidence="7">
    <location>
        <begin position="120"/>
        <end position="138"/>
    </location>
</feature>
<sequence>MDHRLKRRERRIWEIVAHSPLESLWNLQGVPVRVVAVRTWKALMCDRVFGHAAELGFYFLFALFPTLLCAGSILGLAARSAYQFYDKLLDYLAVVIPTAALGTVLSTFNETTAAATSGKVTFGLIAAIWSASVGISAIQDTLNAVYKIEDSRSYIVARIQAIGLTILLIIVVTLGLTSMLGGDYLARLAEHRIPEIALRTTAIIGFHLASWIVAGALLALTFAVLYYWAPDCKTRRWHWLTPGGAVGIAGWLLASLGLRAYLHFFNNYTVTYGSLGAVIILLTWFYITGLMLLLGAEINGQIEAAAAERILQEQTASSASSRILPFEPPHNLDVSSRGPSES</sequence>
<feature type="region of interest" description="Disordered" evidence="6">
    <location>
        <begin position="319"/>
        <end position="342"/>
    </location>
</feature>
<feature type="transmembrane region" description="Helical" evidence="7">
    <location>
        <begin position="239"/>
        <end position="262"/>
    </location>
</feature>
<proteinExistence type="predicted"/>
<organism evidence="8">
    <name type="scientific">Telmatobacter sp. DSM 110680</name>
    <dbReference type="NCBI Taxonomy" id="3036704"/>
    <lineage>
        <taxon>Bacteria</taxon>
        <taxon>Pseudomonadati</taxon>
        <taxon>Acidobacteriota</taxon>
        <taxon>Terriglobia</taxon>
        <taxon>Terriglobales</taxon>
        <taxon>Acidobacteriaceae</taxon>
        <taxon>Telmatobacter</taxon>
    </lineage>
</organism>
<dbReference type="RefSeq" id="WP_348261943.1">
    <property type="nucleotide sequence ID" value="NZ_CP121196.1"/>
</dbReference>
<evidence type="ECO:0000256" key="1">
    <source>
        <dbReference type="ARBA" id="ARBA00004651"/>
    </source>
</evidence>
<dbReference type="Pfam" id="PF03631">
    <property type="entry name" value="Virul_fac_BrkB"/>
    <property type="match status" value="1"/>
</dbReference>
<gene>
    <name evidence="8" type="ORF">P8935_19330</name>
</gene>
<dbReference type="AlphaFoldDB" id="A0AAU7DFZ8"/>
<evidence type="ECO:0000256" key="2">
    <source>
        <dbReference type="ARBA" id="ARBA00022475"/>
    </source>
</evidence>
<dbReference type="PANTHER" id="PTHR30213:SF0">
    <property type="entry name" value="UPF0761 MEMBRANE PROTEIN YIHY"/>
    <property type="match status" value="1"/>
</dbReference>
<feature type="transmembrane region" description="Helical" evidence="7">
    <location>
        <begin position="274"/>
        <end position="294"/>
    </location>
</feature>
<dbReference type="EMBL" id="CP121196">
    <property type="protein sequence ID" value="XBH16714.1"/>
    <property type="molecule type" value="Genomic_DNA"/>
</dbReference>
<evidence type="ECO:0000256" key="4">
    <source>
        <dbReference type="ARBA" id="ARBA00022989"/>
    </source>
</evidence>
<protein>
    <submittedName>
        <fullName evidence="8">YihY/virulence factor BrkB family protein</fullName>
    </submittedName>
</protein>
<feature type="transmembrane region" description="Helical" evidence="7">
    <location>
        <begin position="159"/>
        <end position="182"/>
    </location>
</feature>